<dbReference type="InterPro" id="IPR000073">
    <property type="entry name" value="AB_hydrolase_1"/>
</dbReference>
<dbReference type="InterPro" id="IPR050228">
    <property type="entry name" value="Carboxylesterase_BioH"/>
</dbReference>
<comment type="caution">
    <text evidence="2">The sequence shown here is derived from an EMBL/GenBank/DDBJ whole genome shotgun (WGS) entry which is preliminary data.</text>
</comment>
<evidence type="ECO:0000313" key="3">
    <source>
        <dbReference type="Proteomes" id="UP001501586"/>
    </source>
</evidence>
<dbReference type="InterPro" id="IPR029058">
    <property type="entry name" value="AB_hydrolase_fold"/>
</dbReference>
<feature type="domain" description="AB hydrolase-1" evidence="1">
    <location>
        <begin position="36"/>
        <end position="260"/>
    </location>
</feature>
<keyword evidence="2" id="KW-0378">Hydrolase</keyword>
<dbReference type="PRINTS" id="PR00111">
    <property type="entry name" value="ABHYDROLASE"/>
</dbReference>
<dbReference type="EMBL" id="BAABAZ010000006">
    <property type="protein sequence ID" value="GAA4284367.1"/>
    <property type="molecule type" value="Genomic_DNA"/>
</dbReference>
<dbReference type="SUPFAM" id="SSF53474">
    <property type="entry name" value="alpha/beta-Hydrolases"/>
    <property type="match status" value="1"/>
</dbReference>
<evidence type="ECO:0000313" key="2">
    <source>
        <dbReference type="EMBL" id="GAA4284367.1"/>
    </source>
</evidence>
<dbReference type="PANTHER" id="PTHR43194:SF2">
    <property type="entry name" value="PEROXISOMAL MEMBRANE PROTEIN LPX1"/>
    <property type="match status" value="1"/>
</dbReference>
<evidence type="ECO:0000259" key="1">
    <source>
        <dbReference type="Pfam" id="PF00561"/>
    </source>
</evidence>
<dbReference type="RefSeq" id="WP_236866161.1">
    <property type="nucleotide sequence ID" value="NZ_BAABAZ010000006.1"/>
</dbReference>
<protein>
    <submittedName>
        <fullName evidence="2">Alpha/beta hydrolase</fullName>
    </submittedName>
</protein>
<reference evidence="3" key="1">
    <citation type="journal article" date="2019" name="Int. J. Syst. Evol. Microbiol.">
        <title>The Global Catalogue of Microorganisms (GCM) 10K type strain sequencing project: providing services to taxonomists for standard genome sequencing and annotation.</title>
        <authorList>
            <consortium name="The Broad Institute Genomics Platform"/>
            <consortium name="The Broad Institute Genome Sequencing Center for Infectious Disease"/>
            <person name="Wu L."/>
            <person name="Ma J."/>
        </authorList>
    </citation>
    <scope>NUCLEOTIDE SEQUENCE [LARGE SCALE GENOMIC DNA]</scope>
    <source>
        <strain evidence="3">JCM 17458</strain>
    </source>
</reference>
<proteinExistence type="predicted"/>
<dbReference type="Proteomes" id="UP001501586">
    <property type="component" value="Unassembled WGS sequence"/>
</dbReference>
<gene>
    <name evidence="2" type="ORF">GCM10022261_18980</name>
</gene>
<dbReference type="Pfam" id="PF00561">
    <property type="entry name" value="Abhydrolase_1"/>
    <property type="match status" value="1"/>
</dbReference>
<accession>A0ABP8EK68</accession>
<sequence>MSPTPTTPAHTLRAHYLDLGGALAFAEDWGDVDAQPILAIHTAGQSGVQYRRVAGDLAALGYRVIVPDMPGHGHSEPSPGGPVTDLGDYAEFNLAVLDRLGIQHPIVIGCSIGGKITLDIAIRAGSGIRAAIAMAANADRGFVNVRAMQRELNDISTPARSDRTYWGTRAVVGSAVNEDRRELIARMHCREDPQISSSDLIAWGNHDIFDRLHRITAPTRLVAGTGDLWIDPASVRRAAEQIPGAEFSLLEGIGHYPMEEMTDFAPVVHDWIQAALNRTEAAPA</sequence>
<dbReference type="PANTHER" id="PTHR43194">
    <property type="entry name" value="HYDROLASE ALPHA/BETA FOLD FAMILY"/>
    <property type="match status" value="1"/>
</dbReference>
<keyword evidence="3" id="KW-1185">Reference proteome</keyword>
<organism evidence="2 3">
    <name type="scientific">Brevibacterium daeguense</name>
    <dbReference type="NCBI Taxonomy" id="909936"/>
    <lineage>
        <taxon>Bacteria</taxon>
        <taxon>Bacillati</taxon>
        <taxon>Actinomycetota</taxon>
        <taxon>Actinomycetes</taxon>
        <taxon>Micrococcales</taxon>
        <taxon>Brevibacteriaceae</taxon>
        <taxon>Brevibacterium</taxon>
    </lineage>
</organism>
<dbReference type="GO" id="GO:0016787">
    <property type="term" value="F:hydrolase activity"/>
    <property type="evidence" value="ECO:0007669"/>
    <property type="project" value="UniProtKB-KW"/>
</dbReference>
<dbReference type="Gene3D" id="3.40.50.1820">
    <property type="entry name" value="alpha/beta hydrolase"/>
    <property type="match status" value="1"/>
</dbReference>
<name>A0ABP8EK68_9MICO</name>